<evidence type="ECO:0000259" key="2">
    <source>
        <dbReference type="Pfam" id="PF10056"/>
    </source>
</evidence>
<feature type="domain" description="DUF2293" evidence="2">
    <location>
        <begin position="159"/>
        <end position="241"/>
    </location>
</feature>
<name>A0A3D8RQ57_9EURO</name>
<evidence type="ECO:0000313" key="3">
    <source>
        <dbReference type="EMBL" id="RDW76217.1"/>
    </source>
</evidence>
<dbReference type="InterPro" id="IPR018744">
    <property type="entry name" value="DUF2293"/>
</dbReference>
<evidence type="ECO:0000313" key="4">
    <source>
        <dbReference type="Proteomes" id="UP000256690"/>
    </source>
</evidence>
<proteinExistence type="predicted"/>
<organism evidence="3 4">
    <name type="scientific">Aspergillus mulundensis</name>
    <dbReference type="NCBI Taxonomy" id="1810919"/>
    <lineage>
        <taxon>Eukaryota</taxon>
        <taxon>Fungi</taxon>
        <taxon>Dikarya</taxon>
        <taxon>Ascomycota</taxon>
        <taxon>Pezizomycotina</taxon>
        <taxon>Eurotiomycetes</taxon>
        <taxon>Eurotiomycetidae</taxon>
        <taxon>Eurotiales</taxon>
        <taxon>Aspergillaceae</taxon>
        <taxon>Aspergillus</taxon>
        <taxon>Aspergillus subgen. Nidulantes</taxon>
    </lineage>
</organism>
<feature type="compositionally biased region" description="Basic and acidic residues" evidence="1">
    <location>
        <begin position="298"/>
        <end position="311"/>
    </location>
</feature>
<dbReference type="AlphaFoldDB" id="A0A3D8RQ57"/>
<keyword evidence="4" id="KW-1185">Reference proteome</keyword>
<reference evidence="3 4" key="1">
    <citation type="journal article" date="2018" name="IMA Fungus">
        <title>IMA Genome-F 9: Draft genome sequence of Annulohypoxylon stygium, Aspergillus mulundensis, Berkeleyomyces basicola (syn. Thielaviopsis basicola), Ceratocystis smalleyi, two Cercospora beticola strains, Coleophoma cylindrospora, Fusarium fracticaudum, Phialophora cf. hyalina, and Morchella septimelata.</title>
        <authorList>
            <person name="Wingfield B.D."/>
            <person name="Bills G.F."/>
            <person name="Dong Y."/>
            <person name="Huang W."/>
            <person name="Nel W.J."/>
            <person name="Swalarsk-Parry B.S."/>
            <person name="Vaghefi N."/>
            <person name="Wilken P.M."/>
            <person name="An Z."/>
            <person name="de Beer Z.W."/>
            <person name="De Vos L."/>
            <person name="Chen L."/>
            <person name="Duong T.A."/>
            <person name="Gao Y."/>
            <person name="Hammerbacher A."/>
            <person name="Kikkert J.R."/>
            <person name="Li Y."/>
            <person name="Li H."/>
            <person name="Li K."/>
            <person name="Li Q."/>
            <person name="Liu X."/>
            <person name="Ma X."/>
            <person name="Naidoo K."/>
            <person name="Pethybridge S.J."/>
            <person name="Sun J."/>
            <person name="Steenkamp E.T."/>
            <person name="van der Nest M.A."/>
            <person name="van Wyk S."/>
            <person name="Wingfield M.J."/>
            <person name="Xiong C."/>
            <person name="Yue Q."/>
            <person name="Zhang X."/>
        </authorList>
    </citation>
    <scope>NUCLEOTIDE SEQUENCE [LARGE SCALE GENOMIC DNA]</scope>
    <source>
        <strain evidence="3 4">DSM 5745</strain>
    </source>
</reference>
<dbReference type="PANTHER" id="PTHR38113">
    <property type="match status" value="1"/>
</dbReference>
<accession>A0A3D8RQ57</accession>
<dbReference type="EMBL" id="PVWQ01000007">
    <property type="protein sequence ID" value="RDW76217.1"/>
    <property type="molecule type" value="Genomic_DNA"/>
</dbReference>
<gene>
    <name evidence="3" type="ORF">DSM5745_06209</name>
</gene>
<dbReference type="Proteomes" id="UP000256690">
    <property type="component" value="Unassembled WGS sequence"/>
</dbReference>
<dbReference type="PANTHER" id="PTHR38113:SF1">
    <property type="entry name" value="DUF2293 DOMAIN-CONTAINING PROTEIN"/>
    <property type="match status" value="1"/>
</dbReference>
<dbReference type="Pfam" id="PF10056">
    <property type="entry name" value="DUF2293"/>
    <property type="match status" value="1"/>
</dbReference>
<feature type="region of interest" description="Disordered" evidence="1">
    <location>
        <begin position="298"/>
        <end position="324"/>
    </location>
</feature>
<feature type="region of interest" description="Disordered" evidence="1">
    <location>
        <begin position="814"/>
        <end position="835"/>
    </location>
</feature>
<dbReference type="OrthoDB" id="5288828at2759"/>
<evidence type="ECO:0000256" key="1">
    <source>
        <dbReference type="SAM" id="MobiDB-lite"/>
    </source>
</evidence>
<dbReference type="RefSeq" id="XP_026602529.1">
    <property type="nucleotide sequence ID" value="XM_026748225.1"/>
</dbReference>
<dbReference type="GeneID" id="38116579"/>
<comment type="caution">
    <text evidence="3">The sequence shown here is derived from an EMBL/GenBank/DDBJ whole genome shotgun (WGS) entry which is preliminary data.</text>
</comment>
<sequence length="892" mass="99346">MTRIPRRSTSVLAQRSPGLTVKRTARRHKVILESITQKKKKLRSVISFETKAPPGYTFISAGDPHFTATCKERCRRGGLKVYAVSTTPHLHAHGLSQHVHRIGYHFPSVVVAEVCTSNGLYLTGTGKAVPLQSLGHEPSRKHADADSQITINTEARDVLRDLFPNIPDNDLNQIIKTAFQKGQRKVGTAVELPLARRAQLAVVAHIRHIYTNYDRLLKSTSFHEARATVEQPTLAKLVEWRGDDENGKTVLEDVFREVIVISDDEDSDIEAEPQHILGRDTSVEIISSNPVVEELQMRRDSHSNRALRDAPVETSEDEAAPGFRFIPEPSKKAKIDRRGFSRYQAWDRAINRYKNLASGSTSPPAAYPARDTSQRNFGLGRETSARGHIGPRQCSVGPFTLPNHKAITSILSRPPLNPVADRHPYELYPLDMPNGGRGAPAPLNLPIPTPQGRAHMLEPVKHSFQQADFPNGPVFVSGPKESIERTGDGLRSFARPQGHLQNRNVNQEDPVLPSIEKPLTVDIKRPNSGNIEHLTKRMSGAFVFRSVTPHRRQVHQDHPNHTLLQEQSVEGHNSKRRRLAYQEPIPMEKPLSPIGSTSLSTYPGNRYAVAVQPSVQSGPDIRRRYFGPVVEPYRITEHKPSTGQDSFVSTSRFDRESRTLANRGPIKVYDGQQFSHSRFVNSQADTDRSSVMARPAPGMGYPVAGGSGRDRSLQSHMPIPPESRVSQNVHGFNAPGLRAPETTGPRLEPAWWSNNIVSIKPAENQGLYADGFIRPVDIGEPEISKFRPARRLPSVYMAEDPSRPINVKLHDNQHRRVPSDSLASLPPRGRVHADSQAEAPFQQYPVSDQASGHQDATLIRTALPVYEDRRHLKNAVVPPRYGQKESPILIDT</sequence>
<protein>
    <recommendedName>
        <fullName evidence="2">DUF2293 domain-containing protein</fullName>
    </recommendedName>
</protein>